<comment type="caution">
    <text evidence="1">The sequence shown here is derived from an EMBL/GenBank/DDBJ whole genome shotgun (WGS) entry which is preliminary data.</text>
</comment>
<reference evidence="2" key="1">
    <citation type="journal article" date="2019" name="Int. J. Syst. Evol. Microbiol.">
        <title>The Global Catalogue of Microorganisms (GCM) 10K type strain sequencing project: providing services to taxonomists for standard genome sequencing and annotation.</title>
        <authorList>
            <consortium name="The Broad Institute Genomics Platform"/>
            <consortium name="The Broad Institute Genome Sequencing Center for Infectious Disease"/>
            <person name="Wu L."/>
            <person name="Ma J."/>
        </authorList>
    </citation>
    <scope>NUCLEOTIDE SEQUENCE [LARGE SCALE GENOMIC DNA]</scope>
    <source>
        <strain evidence="2">CGMCC 4.7638</strain>
    </source>
</reference>
<sequence>MSAVEKPGIAVAGTFTLDAVTGPMAAVLAEREGGRPLAVAPYGQVLEALHDPGSPLRGHNGVNFLLLRPEDFFRGKGFAESRERADTMLAELVTMLERLPDLAVATWFVAVLPASPAVRAQPEASQWVQEAGARITAVAEAVPAVHPVTVDDLEIRYGVTEVHDEYADRIGHLPYTDEYCAALGTQLVRLAASVWAKPKKVVVLDCDNTLWAGVCGEDGARGVQVTPAHRRLQEFMLEQRAQGKLLCLCSRNNEADVKEVFDRNPGMVLAWEHVSAHRIGWNPKAHSLRELAEDLDLSLSSFVFVDDDVVECASVRAQLPEVTVLELAHDAEGIDRQLAETWAFDQLVVTEEDRLRADWYSTRGERVALCDSSADYQDFLDRCEIEVGFTELTEDMLDRAAQLTARTTQFNLAGTVYAVGELRGLLSAGSRGWTVRVSDRFGDYGTVGLVVAEFRDDAVELPVFLLSCRVLNRRVEQEVLRFAADKAAEAGASALRLPVRPTARNAPARLFVEQAAGVVLGADDEPVTVTVPVREWLRLPA</sequence>
<protein>
    <submittedName>
        <fullName evidence="1">HAD-IIIC family phosphatase</fullName>
    </submittedName>
</protein>
<dbReference type="InterPro" id="IPR010037">
    <property type="entry name" value="FkbH_domain"/>
</dbReference>
<dbReference type="EMBL" id="JBHUKQ010000012">
    <property type="protein sequence ID" value="MFD2482708.1"/>
    <property type="molecule type" value="Genomic_DNA"/>
</dbReference>
<dbReference type="SUPFAM" id="SSF56784">
    <property type="entry name" value="HAD-like"/>
    <property type="match status" value="1"/>
</dbReference>
<dbReference type="InterPro" id="IPR036514">
    <property type="entry name" value="SGNH_hydro_sf"/>
</dbReference>
<dbReference type="NCBIfam" id="TIGR01681">
    <property type="entry name" value="HAD-SF-IIIC"/>
    <property type="match status" value="1"/>
</dbReference>
<accession>A0ABW5I1U3</accession>
<dbReference type="InterPro" id="IPR010033">
    <property type="entry name" value="HAD_SF_ppase_IIIC"/>
</dbReference>
<evidence type="ECO:0000313" key="1">
    <source>
        <dbReference type="EMBL" id="MFD2482708.1"/>
    </source>
</evidence>
<gene>
    <name evidence="1" type="ORF">ACFSUT_20640</name>
</gene>
<proteinExistence type="predicted"/>
<evidence type="ECO:0000313" key="2">
    <source>
        <dbReference type="Proteomes" id="UP001597542"/>
    </source>
</evidence>
<dbReference type="NCBIfam" id="TIGR01686">
    <property type="entry name" value="FkbH"/>
    <property type="match status" value="1"/>
</dbReference>
<name>A0ABW5I1U3_9PSEU</name>
<dbReference type="Proteomes" id="UP001597542">
    <property type="component" value="Unassembled WGS sequence"/>
</dbReference>
<keyword evidence="2" id="KW-1185">Reference proteome</keyword>
<dbReference type="Gene3D" id="3.40.50.1110">
    <property type="entry name" value="SGNH hydrolase"/>
    <property type="match status" value="1"/>
</dbReference>
<dbReference type="InterPro" id="IPR023214">
    <property type="entry name" value="HAD_sf"/>
</dbReference>
<dbReference type="InterPro" id="IPR036412">
    <property type="entry name" value="HAD-like_sf"/>
</dbReference>
<dbReference type="Gene3D" id="3.40.50.1000">
    <property type="entry name" value="HAD superfamily/HAD-like"/>
    <property type="match status" value="1"/>
</dbReference>
<dbReference type="RefSeq" id="WP_344265734.1">
    <property type="nucleotide sequence ID" value="NZ_BAAAHV010000003.1"/>
</dbReference>
<organism evidence="1 2">
    <name type="scientific">Amycolatopsis albidoflavus</name>
    <dbReference type="NCBI Taxonomy" id="102226"/>
    <lineage>
        <taxon>Bacteria</taxon>
        <taxon>Bacillati</taxon>
        <taxon>Actinomycetota</taxon>
        <taxon>Actinomycetes</taxon>
        <taxon>Pseudonocardiales</taxon>
        <taxon>Pseudonocardiaceae</taxon>
        <taxon>Amycolatopsis</taxon>
    </lineage>
</organism>